<dbReference type="GO" id="GO:0046872">
    <property type="term" value="F:metal ion binding"/>
    <property type="evidence" value="ECO:0007669"/>
    <property type="project" value="UniProtKB-KW"/>
</dbReference>
<evidence type="ECO:0000313" key="7">
    <source>
        <dbReference type="Proteomes" id="UP000767446"/>
    </source>
</evidence>
<dbReference type="CDD" id="cd20311">
    <property type="entry name" value="cupin_Yhhw_C"/>
    <property type="match status" value="1"/>
</dbReference>
<dbReference type="EMBL" id="JADQBC010000057">
    <property type="protein sequence ID" value="MBR8828145.1"/>
    <property type="molecule type" value="Genomic_DNA"/>
</dbReference>
<evidence type="ECO:0000259" key="4">
    <source>
        <dbReference type="Pfam" id="PF02678"/>
    </source>
</evidence>
<feature type="binding site" evidence="2">
    <location>
        <position position="57"/>
    </location>
    <ligand>
        <name>Fe cation</name>
        <dbReference type="ChEBI" id="CHEBI:24875"/>
    </ligand>
</feature>
<dbReference type="SUPFAM" id="SSF51182">
    <property type="entry name" value="RmlC-like cupins"/>
    <property type="match status" value="1"/>
</dbReference>
<keyword evidence="2" id="KW-0408">Iron</keyword>
<gene>
    <name evidence="6" type="ORF">DSM107014_09655</name>
</gene>
<feature type="binding site" evidence="2">
    <location>
        <position position="59"/>
    </location>
    <ligand>
        <name>Fe cation</name>
        <dbReference type="ChEBI" id="CHEBI:24875"/>
    </ligand>
</feature>
<proteinExistence type="inferred from homology"/>
<dbReference type="CDD" id="cd02910">
    <property type="entry name" value="cupin_Yhhw_N"/>
    <property type="match status" value="1"/>
</dbReference>
<comment type="cofactor">
    <cofactor evidence="2">
        <name>Fe cation</name>
        <dbReference type="ChEBI" id="CHEBI:24875"/>
    </cofactor>
    <text evidence="2">Binds 1 Fe cation per subunit.</text>
</comment>
<comment type="similarity">
    <text evidence="1 3">Belongs to the pirin family.</text>
</comment>
<dbReference type="PANTHER" id="PTHR43212:SF3">
    <property type="entry name" value="QUERCETIN 2,3-DIOXYGENASE"/>
    <property type="match status" value="1"/>
</dbReference>
<sequence>MITIRRAIDRGHANYGWLNSDYTFSFANYYDPNYLGFSSLRVINEDRVSGGAGFATHGHRDMEIITYVLSGSLEHKDSMGNVSVIKAGEVQLMSAGTGIFHSEYNHSPTAPVHFLQIWLSPATRGLPPSYQQHNFGLAKNLGKLHLLAAPDGRDGALTVHQDVNLLAGVFQAGDRLSLPLLPQRHTWFQVARGDLTLNDLSLHGGDGAAITEETNLVISATNDAEILLFDLP</sequence>
<dbReference type="Pfam" id="PF17954">
    <property type="entry name" value="Pirin_C_2"/>
    <property type="match status" value="1"/>
</dbReference>
<evidence type="ECO:0000313" key="6">
    <source>
        <dbReference type="EMBL" id="MBR8828145.1"/>
    </source>
</evidence>
<comment type="caution">
    <text evidence="6">The sequence shown here is derived from an EMBL/GenBank/DDBJ whole genome shotgun (WGS) entry which is preliminary data.</text>
</comment>
<feature type="domain" description="Quercetin 2,3-dioxygenase C-terminal cupin" evidence="5">
    <location>
        <begin position="146"/>
        <end position="231"/>
    </location>
</feature>
<dbReference type="InterPro" id="IPR012093">
    <property type="entry name" value="Pirin"/>
</dbReference>
<dbReference type="Proteomes" id="UP000767446">
    <property type="component" value="Unassembled WGS sequence"/>
</dbReference>
<accession>A0A941JV28</accession>
<dbReference type="InterPro" id="IPR011051">
    <property type="entry name" value="RmlC_Cupin_sf"/>
</dbReference>
<evidence type="ECO:0000256" key="2">
    <source>
        <dbReference type="PIRSR" id="PIRSR006232-1"/>
    </source>
</evidence>
<dbReference type="Gene3D" id="2.60.120.10">
    <property type="entry name" value="Jelly Rolls"/>
    <property type="match status" value="2"/>
</dbReference>
<dbReference type="Pfam" id="PF02678">
    <property type="entry name" value="Pirin"/>
    <property type="match status" value="1"/>
</dbReference>
<dbReference type="InterPro" id="IPR041602">
    <property type="entry name" value="Quercetinase_C"/>
</dbReference>
<dbReference type="AlphaFoldDB" id="A0A941JV28"/>
<reference evidence="6" key="1">
    <citation type="submission" date="2021-02" db="EMBL/GenBank/DDBJ databases">
        <title>Metagenome analyses of Stigonema ocellatum DSM 106950, Chlorogloea purpurea SAG 13.99 and Gomphosphaeria aponina DSM 107014.</title>
        <authorList>
            <person name="Marter P."/>
            <person name="Huang S."/>
        </authorList>
    </citation>
    <scope>NUCLEOTIDE SEQUENCE</scope>
    <source>
        <strain evidence="6">JP213</strain>
    </source>
</reference>
<dbReference type="PIRSF" id="PIRSF006232">
    <property type="entry name" value="Pirin"/>
    <property type="match status" value="1"/>
</dbReference>
<name>A0A941JV28_9CHRO</name>
<feature type="binding site" evidence="2">
    <location>
        <position position="101"/>
    </location>
    <ligand>
        <name>Fe cation</name>
        <dbReference type="ChEBI" id="CHEBI:24875"/>
    </ligand>
</feature>
<evidence type="ECO:0000259" key="5">
    <source>
        <dbReference type="Pfam" id="PF17954"/>
    </source>
</evidence>
<dbReference type="InterPro" id="IPR014710">
    <property type="entry name" value="RmlC-like_jellyroll"/>
</dbReference>
<feature type="domain" description="Pirin N-terminal" evidence="4">
    <location>
        <begin position="13"/>
        <end position="119"/>
    </location>
</feature>
<evidence type="ECO:0000256" key="1">
    <source>
        <dbReference type="ARBA" id="ARBA00008416"/>
    </source>
</evidence>
<protein>
    <submittedName>
        <fullName evidence="6">Pirin family protein</fullName>
    </submittedName>
</protein>
<dbReference type="InterPro" id="IPR003829">
    <property type="entry name" value="Pirin_N_dom"/>
</dbReference>
<organism evidence="6 7">
    <name type="scientific">Gomphosphaeria aponina SAG 52.96 = DSM 107014</name>
    <dbReference type="NCBI Taxonomy" id="1521640"/>
    <lineage>
        <taxon>Bacteria</taxon>
        <taxon>Bacillati</taxon>
        <taxon>Cyanobacteriota</taxon>
        <taxon>Cyanophyceae</taxon>
        <taxon>Oscillatoriophycideae</taxon>
        <taxon>Chroococcales</taxon>
        <taxon>Gomphosphaeriaceae</taxon>
        <taxon>Gomphosphaeria</taxon>
    </lineage>
</organism>
<evidence type="ECO:0000256" key="3">
    <source>
        <dbReference type="RuleBase" id="RU003457"/>
    </source>
</evidence>
<keyword evidence="2" id="KW-0479">Metal-binding</keyword>
<dbReference type="PANTHER" id="PTHR43212">
    <property type="entry name" value="QUERCETIN 2,3-DIOXYGENASE"/>
    <property type="match status" value="1"/>
</dbReference>
<feature type="binding site" evidence="2">
    <location>
        <position position="103"/>
    </location>
    <ligand>
        <name>Fe cation</name>
        <dbReference type="ChEBI" id="CHEBI:24875"/>
    </ligand>
</feature>